<evidence type="ECO:0000256" key="4">
    <source>
        <dbReference type="ARBA" id="ARBA00022833"/>
    </source>
</evidence>
<dbReference type="CDD" id="cd16039">
    <property type="entry name" value="PHD_SPP1"/>
    <property type="match status" value="1"/>
</dbReference>
<dbReference type="PROSITE" id="PS50016">
    <property type="entry name" value="ZF_PHD_2"/>
    <property type="match status" value="1"/>
</dbReference>
<evidence type="ECO:0000256" key="1">
    <source>
        <dbReference type="ARBA" id="ARBA00004123"/>
    </source>
</evidence>
<name>K2RQW6_MACPH</name>
<keyword evidence="4" id="KW-0862">Zinc</keyword>
<evidence type="ECO:0000256" key="7">
    <source>
        <dbReference type="SAM" id="MobiDB-lite"/>
    </source>
</evidence>
<reference evidence="9 10" key="1">
    <citation type="journal article" date="2012" name="BMC Genomics">
        <title>Tools to kill: Genome of one of the most destructive plant pathogenic fungi Macrophomina phaseolina.</title>
        <authorList>
            <person name="Islam M.S."/>
            <person name="Haque M.S."/>
            <person name="Islam M.M."/>
            <person name="Emdad E.M."/>
            <person name="Halim A."/>
            <person name="Hossen Q.M.M."/>
            <person name="Hossain M.Z."/>
            <person name="Ahmed B."/>
            <person name="Rahim S."/>
            <person name="Rahman M.S."/>
            <person name="Alam M.M."/>
            <person name="Hou S."/>
            <person name="Wan X."/>
            <person name="Saito J.A."/>
            <person name="Alam M."/>
        </authorList>
    </citation>
    <scope>NUCLEOTIDE SEQUENCE [LARGE SCALE GENOMIC DNA]</scope>
    <source>
        <strain evidence="9 10">MS6</strain>
    </source>
</reference>
<dbReference type="EMBL" id="AHHD01000256">
    <property type="protein sequence ID" value="EKG17103.1"/>
    <property type="molecule type" value="Genomic_DNA"/>
</dbReference>
<dbReference type="InterPro" id="IPR001965">
    <property type="entry name" value="Znf_PHD"/>
</dbReference>
<dbReference type="Pfam" id="PF00628">
    <property type="entry name" value="PHD"/>
    <property type="match status" value="1"/>
</dbReference>
<dbReference type="SUPFAM" id="SSF57903">
    <property type="entry name" value="FYVE/PHD zinc finger"/>
    <property type="match status" value="1"/>
</dbReference>
<evidence type="ECO:0000256" key="2">
    <source>
        <dbReference type="ARBA" id="ARBA00022723"/>
    </source>
</evidence>
<feature type="compositionally biased region" description="Basic and acidic residues" evidence="7">
    <location>
        <begin position="206"/>
        <end position="215"/>
    </location>
</feature>
<dbReference type="PANTHER" id="PTHR46174">
    <property type="entry name" value="CXXC-TYPE ZINC FINGER PROTEIN 1"/>
    <property type="match status" value="1"/>
</dbReference>
<dbReference type="PROSITE" id="PS01359">
    <property type="entry name" value="ZF_PHD_1"/>
    <property type="match status" value="1"/>
</dbReference>
<dbReference type="VEuPathDB" id="FungiDB:MPH_05675"/>
<dbReference type="InterPro" id="IPR019787">
    <property type="entry name" value="Znf_PHD-finger"/>
</dbReference>
<feature type="region of interest" description="Disordered" evidence="7">
    <location>
        <begin position="1"/>
        <end position="402"/>
    </location>
</feature>
<evidence type="ECO:0000256" key="3">
    <source>
        <dbReference type="ARBA" id="ARBA00022771"/>
    </source>
</evidence>
<feature type="compositionally biased region" description="Basic residues" evidence="7">
    <location>
        <begin position="318"/>
        <end position="332"/>
    </location>
</feature>
<dbReference type="Gene3D" id="3.30.40.10">
    <property type="entry name" value="Zinc/RING finger domain, C3HC4 (zinc finger)"/>
    <property type="match status" value="1"/>
</dbReference>
<evidence type="ECO:0000313" key="10">
    <source>
        <dbReference type="Proteomes" id="UP000007129"/>
    </source>
</evidence>
<evidence type="ECO:0000259" key="8">
    <source>
        <dbReference type="PROSITE" id="PS50016"/>
    </source>
</evidence>
<dbReference type="STRING" id="1126212.K2RQW6"/>
<feature type="domain" description="PHD-type" evidence="8">
    <location>
        <begin position="405"/>
        <end position="456"/>
    </location>
</feature>
<proteinExistence type="predicted"/>
<dbReference type="InParanoid" id="K2RQW6"/>
<dbReference type="GO" id="GO:0048188">
    <property type="term" value="C:Set1C/COMPASS complex"/>
    <property type="evidence" value="ECO:0007669"/>
    <property type="project" value="InterPro"/>
</dbReference>
<evidence type="ECO:0000256" key="5">
    <source>
        <dbReference type="ARBA" id="ARBA00023242"/>
    </source>
</evidence>
<keyword evidence="3 6" id="KW-0863">Zinc-finger</keyword>
<dbReference type="Proteomes" id="UP000007129">
    <property type="component" value="Unassembled WGS sequence"/>
</dbReference>
<gene>
    <name evidence="9" type="ORF">MPH_05675</name>
</gene>
<feature type="compositionally biased region" description="Polar residues" evidence="7">
    <location>
        <begin position="170"/>
        <end position="190"/>
    </location>
</feature>
<evidence type="ECO:0000256" key="6">
    <source>
        <dbReference type="PROSITE-ProRule" id="PRU00146"/>
    </source>
</evidence>
<feature type="compositionally biased region" description="Basic and acidic residues" evidence="7">
    <location>
        <begin position="124"/>
        <end position="141"/>
    </location>
</feature>
<comment type="caution">
    <text evidence="9">The sequence shown here is derived from an EMBL/GenBank/DDBJ whole genome shotgun (WGS) entry which is preliminary data.</text>
</comment>
<dbReference type="InterPro" id="IPR013083">
    <property type="entry name" value="Znf_RING/FYVE/PHD"/>
</dbReference>
<feature type="region of interest" description="Disordered" evidence="7">
    <location>
        <begin position="688"/>
        <end position="732"/>
    </location>
</feature>
<accession>K2RQW6</accession>
<feature type="region of interest" description="Disordered" evidence="7">
    <location>
        <begin position="503"/>
        <end position="543"/>
    </location>
</feature>
<keyword evidence="2" id="KW-0479">Metal-binding</keyword>
<dbReference type="InterPro" id="IPR011011">
    <property type="entry name" value="Znf_FYVE_PHD"/>
</dbReference>
<dbReference type="eggNOG" id="KOG1632">
    <property type="taxonomic scope" value="Eukaryota"/>
</dbReference>
<feature type="compositionally biased region" description="Basic and acidic residues" evidence="7">
    <location>
        <begin position="285"/>
        <end position="294"/>
    </location>
</feature>
<feature type="compositionally biased region" description="Low complexity" evidence="7">
    <location>
        <begin position="571"/>
        <end position="582"/>
    </location>
</feature>
<feature type="region of interest" description="Disordered" evidence="7">
    <location>
        <begin position="565"/>
        <end position="599"/>
    </location>
</feature>
<protein>
    <submittedName>
        <fullName evidence="9">Zinc finger PHD-type protein</fullName>
    </submittedName>
</protein>
<dbReference type="AlphaFoldDB" id="K2RQW6"/>
<dbReference type="InterPro" id="IPR037869">
    <property type="entry name" value="Spp1/CFP1"/>
</dbReference>
<comment type="subcellular location">
    <subcellularLocation>
        <location evidence="1">Nucleus</location>
    </subcellularLocation>
</comment>
<dbReference type="InterPro" id="IPR019786">
    <property type="entry name" value="Zinc_finger_PHD-type_CS"/>
</dbReference>
<feature type="compositionally biased region" description="Polar residues" evidence="7">
    <location>
        <begin position="216"/>
        <end position="225"/>
    </location>
</feature>
<sequence length="823" mass="89161">MSFKLSALLNPASEPSSPQLQTSEGSRVPKAPTSNAPDPLHIAGSEDTSNALFDAADALDDMTHGGPSPRNSITQESTTFQSLASDQPVNSGGYTEERRASSYSSTAAPVEPSPVEAAPQRHSPSLEHYHHRSKSPEEQRRQSLISMASNPPVLPPIHTLEGIPERRPSDQTQQSYGHDASQIVSTSPGDSSRAEVYSPGFVAQNREPDYAREEPTTAQIRTNSPLGHPAEHPAHQAPPHLPSPQVKLEPTATSRETTPAQAALKTEQGGDVLEAETLKAVASARNEHGLRGVSREASTSTPTAAPTMDSAPAEPTMPKKRRLVDTKVKKKGNGGSKMNNKKRKVDEDQGRPSPTPSSKTSKTKGSKKSATGTPVAGSSPAPQSSPPPQQAAEEDEDEESGSDDGIYCICRKGDNHTWMIACDGSCQDWYHGKCVNVKESDGDLIEKYFCPRCTEAGEGLTTWKRMCRREGCRRPARRDEQSKYCSDECGKLFFQSLAATLQGNGAGGMAGQKTRRDRRKANSTDHDGEDTEDDRPAGPRGGTITARDLKALTLSAHDVDHFKNLGNSMLSPPATASPTSSTFNGNSNNKQGSSDPPLSASDAARIVEIAKEIEDLQRRIALLKHREKFVAMAREQVNTVAEREGVKPKDICGYDSRLNWSEGEFALWCDSPKGRACLRLERLDAEPEDVDRDDVDMRDADDTGAPLVNGNAADGVNSPVPPTAAASTPVERKRREELLPALLAPPDVCLKKRCQRHTQWVKIAQYDVSFEGSVAKNQIQELLADERDIRHRAAVGWRKERKESGDSIIGADGEKEGWVEVLG</sequence>
<feature type="compositionally biased region" description="Low complexity" evidence="7">
    <location>
        <begin position="297"/>
        <end position="313"/>
    </location>
</feature>
<feature type="compositionally biased region" description="Polar residues" evidence="7">
    <location>
        <begin position="69"/>
        <end position="93"/>
    </location>
</feature>
<keyword evidence="5" id="KW-0539">Nucleus</keyword>
<feature type="compositionally biased region" description="Acidic residues" evidence="7">
    <location>
        <begin position="392"/>
        <end position="402"/>
    </location>
</feature>
<dbReference type="SMART" id="SM00249">
    <property type="entry name" value="PHD"/>
    <property type="match status" value="1"/>
</dbReference>
<organism evidence="9 10">
    <name type="scientific">Macrophomina phaseolina (strain MS6)</name>
    <name type="common">Charcoal rot fungus</name>
    <dbReference type="NCBI Taxonomy" id="1126212"/>
    <lineage>
        <taxon>Eukaryota</taxon>
        <taxon>Fungi</taxon>
        <taxon>Dikarya</taxon>
        <taxon>Ascomycota</taxon>
        <taxon>Pezizomycotina</taxon>
        <taxon>Dothideomycetes</taxon>
        <taxon>Dothideomycetes incertae sedis</taxon>
        <taxon>Botryosphaeriales</taxon>
        <taxon>Botryosphaeriaceae</taxon>
        <taxon>Macrophomina</taxon>
    </lineage>
</organism>
<feature type="compositionally biased region" description="Low complexity" evidence="7">
    <location>
        <begin position="368"/>
        <end position="382"/>
    </location>
</feature>
<dbReference type="GO" id="GO:0008270">
    <property type="term" value="F:zinc ion binding"/>
    <property type="evidence" value="ECO:0007669"/>
    <property type="project" value="UniProtKB-KW"/>
</dbReference>
<dbReference type="PANTHER" id="PTHR46174:SF1">
    <property type="entry name" value="CXXC-TYPE ZINC FINGER PROTEIN 1"/>
    <property type="match status" value="1"/>
</dbReference>
<feature type="compositionally biased region" description="Polar residues" evidence="7">
    <location>
        <begin position="583"/>
        <end position="592"/>
    </location>
</feature>
<dbReference type="OrthoDB" id="436852at2759"/>
<feature type="compositionally biased region" description="Polar residues" evidence="7">
    <location>
        <begin position="251"/>
        <end position="260"/>
    </location>
</feature>
<dbReference type="GO" id="GO:0045893">
    <property type="term" value="P:positive regulation of DNA-templated transcription"/>
    <property type="evidence" value="ECO:0007669"/>
    <property type="project" value="TreeGrafter"/>
</dbReference>
<dbReference type="HOGENOM" id="CLU_015434_0_0_1"/>
<feature type="compositionally biased region" description="Low complexity" evidence="7">
    <location>
        <begin position="107"/>
        <end position="118"/>
    </location>
</feature>
<evidence type="ECO:0000313" key="9">
    <source>
        <dbReference type="EMBL" id="EKG17103.1"/>
    </source>
</evidence>
<feature type="compositionally biased region" description="Polar residues" evidence="7">
    <location>
        <begin position="13"/>
        <end position="25"/>
    </location>
</feature>